<gene>
    <name evidence="9 11" type="primary">buk</name>
    <name evidence="11" type="ORF">IAA08_10660</name>
</gene>
<evidence type="ECO:0000256" key="7">
    <source>
        <dbReference type="ARBA" id="ARBA00022840"/>
    </source>
</evidence>
<dbReference type="NCBIfam" id="NF002834">
    <property type="entry name" value="PRK03011.1-5"/>
    <property type="match status" value="1"/>
</dbReference>
<dbReference type="InterPro" id="IPR023865">
    <property type="entry name" value="Aliphatic_acid_kinase_CS"/>
</dbReference>
<comment type="catalytic activity">
    <reaction evidence="8 9">
        <text>butanoate + ATP = butanoyl phosphate + ADP</text>
        <dbReference type="Rhea" id="RHEA:13585"/>
        <dbReference type="ChEBI" id="CHEBI:17968"/>
        <dbReference type="ChEBI" id="CHEBI:30616"/>
        <dbReference type="ChEBI" id="CHEBI:58079"/>
        <dbReference type="ChEBI" id="CHEBI:456216"/>
        <dbReference type="EC" id="2.7.2.7"/>
    </reaction>
</comment>
<dbReference type="EMBL" id="DXCH01000285">
    <property type="protein sequence ID" value="HIZ08379.1"/>
    <property type="molecule type" value="Genomic_DNA"/>
</dbReference>
<dbReference type="PRINTS" id="PR00471">
    <property type="entry name" value="ACETATEKNASE"/>
</dbReference>
<protein>
    <recommendedName>
        <fullName evidence="9">Probable butyrate kinase</fullName>
        <shortName evidence="9">BK</shortName>
        <ecNumber evidence="9">2.7.2.7</ecNumber>
    </recommendedName>
    <alternativeName>
        <fullName evidence="9">Branched-chain carboxylic acid kinase</fullName>
    </alternativeName>
</protein>
<dbReference type="InterPro" id="IPR043129">
    <property type="entry name" value="ATPase_NBD"/>
</dbReference>
<evidence type="ECO:0000313" key="12">
    <source>
        <dbReference type="Proteomes" id="UP000824024"/>
    </source>
</evidence>
<dbReference type="EC" id="2.7.2.7" evidence="9"/>
<keyword evidence="5 9" id="KW-0547">Nucleotide-binding</keyword>
<dbReference type="HAMAP" id="MF_00542">
    <property type="entry name" value="Butyrate_kinase"/>
    <property type="match status" value="1"/>
</dbReference>
<reference evidence="11" key="1">
    <citation type="journal article" date="2021" name="PeerJ">
        <title>Extensive microbial diversity within the chicken gut microbiome revealed by metagenomics and culture.</title>
        <authorList>
            <person name="Gilroy R."/>
            <person name="Ravi A."/>
            <person name="Getino M."/>
            <person name="Pursley I."/>
            <person name="Horton D.L."/>
            <person name="Alikhan N.F."/>
            <person name="Baker D."/>
            <person name="Gharbi K."/>
            <person name="Hall N."/>
            <person name="Watson M."/>
            <person name="Adriaenssens E.M."/>
            <person name="Foster-Nyarko E."/>
            <person name="Jarju S."/>
            <person name="Secka A."/>
            <person name="Antonio M."/>
            <person name="Oren A."/>
            <person name="Chaudhuri R.R."/>
            <person name="La Ragione R."/>
            <person name="Hildebrand F."/>
            <person name="Pallen M.J."/>
        </authorList>
    </citation>
    <scope>NUCLEOTIDE SEQUENCE</scope>
    <source>
        <strain evidence="11">CHK192-9172</strain>
    </source>
</reference>
<sequence length="373" mass="40612">MLILVLNFGGTSGKLAVYEDTKCIEEYSFDYSQEELDLSLPAEVDVRKRADAVLKWLDSIGYKVEDFDAIAPRLGATFYGGDGGTFKIEGVLKEVIEKKFVPGKPLMHALFGTIKIVDYLLETTDKDIPIYVTDPASIDQFIPEAKITGLPGAEKRASFHALSQRAAARKAAEELGKEYNEVNIVVAHMGGGLSIGAHEHGRIVDTTDSTGDGDGPFSAKRAGSVPSGAIIKMCFSGKYTEDKMYRLVRNQAGLEGYLGTSDLRVIEKRIEDGDKEAELIFNALAYQISREIAACFASLHGHADGIAFTGGMSKSKKLIQAIRERIGVMAPFFIYPGDLENDAIAAGAYRALKGLEPLAVYNPEDEYKNAFSK</sequence>
<dbReference type="GO" id="GO:0005524">
    <property type="term" value="F:ATP binding"/>
    <property type="evidence" value="ECO:0007669"/>
    <property type="project" value="UniProtKB-KW"/>
</dbReference>
<keyword evidence="4 9" id="KW-0808">Transferase</keyword>
<dbReference type="AlphaFoldDB" id="A0A9D2IGG3"/>
<evidence type="ECO:0000256" key="1">
    <source>
        <dbReference type="ARBA" id="ARBA00004496"/>
    </source>
</evidence>
<dbReference type="CDD" id="cd24011">
    <property type="entry name" value="ASKHA_NBD_BK"/>
    <property type="match status" value="1"/>
</dbReference>
<evidence type="ECO:0000256" key="10">
    <source>
        <dbReference type="RuleBase" id="RU003835"/>
    </source>
</evidence>
<comment type="caution">
    <text evidence="11">The sequence shown here is derived from an EMBL/GenBank/DDBJ whole genome shotgun (WGS) entry which is preliminary data.</text>
</comment>
<dbReference type="InterPro" id="IPR000890">
    <property type="entry name" value="Aliphatic_acid_kin_short-chain"/>
</dbReference>
<dbReference type="GO" id="GO:0008776">
    <property type="term" value="F:acetate kinase activity"/>
    <property type="evidence" value="ECO:0007669"/>
    <property type="project" value="TreeGrafter"/>
</dbReference>
<organism evidence="11 12">
    <name type="scientific">Candidatus Eubacterium avistercoris</name>
    <dbReference type="NCBI Taxonomy" id="2838567"/>
    <lineage>
        <taxon>Bacteria</taxon>
        <taxon>Bacillati</taxon>
        <taxon>Bacillota</taxon>
        <taxon>Clostridia</taxon>
        <taxon>Eubacteriales</taxon>
        <taxon>Eubacteriaceae</taxon>
        <taxon>Eubacterium</taxon>
    </lineage>
</organism>
<dbReference type="NCBIfam" id="TIGR02707">
    <property type="entry name" value="butyr_kinase"/>
    <property type="match status" value="1"/>
</dbReference>
<evidence type="ECO:0000256" key="5">
    <source>
        <dbReference type="ARBA" id="ARBA00022741"/>
    </source>
</evidence>
<comment type="subcellular location">
    <subcellularLocation>
        <location evidence="1 9">Cytoplasm</location>
    </subcellularLocation>
</comment>
<dbReference type="Pfam" id="PF00871">
    <property type="entry name" value="Acetate_kinase"/>
    <property type="match status" value="1"/>
</dbReference>
<dbReference type="GO" id="GO:0047761">
    <property type="term" value="F:butyrate kinase activity"/>
    <property type="evidence" value="ECO:0007669"/>
    <property type="project" value="UniProtKB-UniRule"/>
</dbReference>
<dbReference type="PROSITE" id="PS01076">
    <property type="entry name" value="ACETATE_KINASE_2"/>
    <property type="match status" value="1"/>
</dbReference>
<keyword evidence="6 9" id="KW-0418">Kinase</keyword>
<evidence type="ECO:0000256" key="3">
    <source>
        <dbReference type="ARBA" id="ARBA00022490"/>
    </source>
</evidence>
<keyword evidence="7 9" id="KW-0067">ATP-binding</keyword>
<evidence type="ECO:0000256" key="9">
    <source>
        <dbReference type="HAMAP-Rule" id="MF_00542"/>
    </source>
</evidence>
<dbReference type="SUPFAM" id="SSF53067">
    <property type="entry name" value="Actin-like ATPase domain"/>
    <property type="match status" value="2"/>
</dbReference>
<dbReference type="PANTHER" id="PTHR21060">
    <property type="entry name" value="ACETATE KINASE"/>
    <property type="match status" value="1"/>
</dbReference>
<dbReference type="PIRSF" id="PIRSF036458">
    <property type="entry name" value="Butyrate_kin"/>
    <property type="match status" value="1"/>
</dbReference>
<evidence type="ECO:0000256" key="4">
    <source>
        <dbReference type="ARBA" id="ARBA00022679"/>
    </source>
</evidence>
<dbReference type="PANTHER" id="PTHR21060:SF15">
    <property type="entry name" value="ACETATE KINASE-RELATED"/>
    <property type="match status" value="1"/>
</dbReference>
<reference evidence="11" key="2">
    <citation type="submission" date="2021-04" db="EMBL/GenBank/DDBJ databases">
        <authorList>
            <person name="Gilroy R."/>
        </authorList>
    </citation>
    <scope>NUCLEOTIDE SEQUENCE</scope>
    <source>
        <strain evidence="11">CHK192-9172</strain>
    </source>
</reference>
<evidence type="ECO:0000256" key="8">
    <source>
        <dbReference type="ARBA" id="ARBA00048596"/>
    </source>
</evidence>
<proteinExistence type="inferred from homology"/>
<dbReference type="InterPro" id="IPR011245">
    <property type="entry name" value="Butyrate_kin"/>
</dbReference>
<keyword evidence="3 9" id="KW-0963">Cytoplasm</keyword>
<comment type="similarity">
    <text evidence="2 9 10">Belongs to the acetokinase family.</text>
</comment>
<dbReference type="Gene3D" id="3.30.420.40">
    <property type="match status" value="2"/>
</dbReference>
<dbReference type="GO" id="GO:0006083">
    <property type="term" value="P:acetate metabolic process"/>
    <property type="evidence" value="ECO:0007669"/>
    <property type="project" value="TreeGrafter"/>
</dbReference>
<name>A0A9D2IGG3_9FIRM</name>
<evidence type="ECO:0000313" key="11">
    <source>
        <dbReference type="EMBL" id="HIZ08379.1"/>
    </source>
</evidence>
<evidence type="ECO:0000256" key="6">
    <source>
        <dbReference type="ARBA" id="ARBA00022777"/>
    </source>
</evidence>
<accession>A0A9D2IGG3</accession>
<dbReference type="Proteomes" id="UP000824024">
    <property type="component" value="Unassembled WGS sequence"/>
</dbReference>
<dbReference type="GO" id="GO:0005737">
    <property type="term" value="C:cytoplasm"/>
    <property type="evidence" value="ECO:0007669"/>
    <property type="project" value="UniProtKB-SubCell"/>
</dbReference>
<evidence type="ECO:0000256" key="2">
    <source>
        <dbReference type="ARBA" id="ARBA00008748"/>
    </source>
</evidence>